<organism evidence="2 3">
    <name type="scientific">Desulfurispira natronophila</name>
    <dbReference type="NCBI Taxonomy" id="682562"/>
    <lineage>
        <taxon>Bacteria</taxon>
        <taxon>Pseudomonadati</taxon>
        <taxon>Chrysiogenota</taxon>
        <taxon>Chrysiogenia</taxon>
        <taxon>Chrysiogenales</taxon>
        <taxon>Chrysiogenaceae</taxon>
        <taxon>Desulfurispira</taxon>
    </lineage>
</organism>
<sequence>MKIAVTGGTGFVGSRIVKELVSAGHEVRLLVRKPLSPRAGVETVMGNVEEPDSLLPLVNGCDAIIHLVGIIREFPPTITYEGLHSQATQNMLQVARAEGVKRFVHMSALGSSLESNSAYHRTKCAAEQAVRQSELDYTIFKPSVIFGPQDEFINMLLRFLRMPVVPIIGDGKYQLQPVSVENIAQAFTRCLGQAEAVGKTYEVGGPKRYSYVELVDSLAQLKGKAKPLKIHQPVSLMEFSAKTLGRFAFFPISTDQLRMLLQGSTTDETDVFTDFDIAPWSLEDKFNEYYC</sequence>
<dbReference type="SUPFAM" id="SSF51735">
    <property type="entry name" value="NAD(P)-binding Rossmann-fold domains"/>
    <property type="match status" value="1"/>
</dbReference>
<dbReference type="Proteomes" id="UP000528322">
    <property type="component" value="Unassembled WGS sequence"/>
</dbReference>
<comment type="caution">
    <text evidence="2">The sequence shown here is derived from an EMBL/GenBank/DDBJ whole genome shotgun (WGS) entry which is preliminary data.</text>
</comment>
<dbReference type="InterPro" id="IPR016040">
    <property type="entry name" value="NAD(P)-bd_dom"/>
</dbReference>
<dbReference type="InterPro" id="IPR036291">
    <property type="entry name" value="NAD(P)-bd_dom_sf"/>
</dbReference>
<protein>
    <submittedName>
        <fullName evidence="2">NADH dehydrogenase</fullName>
        <ecNumber evidence="2">1.6.99.3</ecNumber>
    </submittedName>
</protein>
<evidence type="ECO:0000259" key="1">
    <source>
        <dbReference type="Pfam" id="PF13460"/>
    </source>
</evidence>
<dbReference type="InterPro" id="IPR051207">
    <property type="entry name" value="ComplexI_NDUFA9_subunit"/>
</dbReference>
<dbReference type="EC" id="1.6.99.3" evidence="2"/>
<proteinExistence type="predicted"/>
<dbReference type="PANTHER" id="PTHR12126">
    <property type="entry name" value="NADH-UBIQUINONE OXIDOREDUCTASE 39 KDA SUBUNIT-RELATED"/>
    <property type="match status" value="1"/>
</dbReference>
<accession>A0A7W7Y3J4</accession>
<evidence type="ECO:0000313" key="3">
    <source>
        <dbReference type="Proteomes" id="UP000528322"/>
    </source>
</evidence>
<dbReference type="Gene3D" id="3.40.50.720">
    <property type="entry name" value="NAD(P)-binding Rossmann-like Domain"/>
    <property type="match status" value="1"/>
</dbReference>
<feature type="domain" description="NAD(P)-binding" evidence="1">
    <location>
        <begin position="7"/>
        <end position="144"/>
    </location>
</feature>
<dbReference type="RefSeq" id="WP_183730154.1">
    <property type="nucleotide sequence ID" value="NZ_JACHID010000003.1"/>
</dbReference>
<dbReference type="GO" id="GO:0016491">
    <property type="term" value="F:oxidoreductase activity"/>
    <property type="evidence" value="ECO:0007669"/>
    <property type="project" value="UniProtKB-KW"/>
</dbReference>
<dbReference type="PANTHER" id="PTHR12126:SF11">
    <property type="entry name" value="NADH DEHYDROGENASE [UBIQUINONE] 1 ALPHA SUBCOMPLEX SUBUNIT 9, MITOCHONDRIAL"/>
    <property type="match status" value="1"/>
</dbReference>
<dbReference type="AlphaFoldDB" id="A0A7W7Y3J4"/>
<dbReference type="EMBL" id="JACHID010000003">
    <property type="protein sequence ID" value="MBB5021446.1"/>
    <property type="molecule type" value="Genomic_DNA"/>
</dbReference>
<keyword evidence="3" id="KW-1185">Reference proteome</keyword>
<reference evidence="2 3" key="1">
    <citation type="submission" date="2020-08" db="EMBL/GenBank/DDBJ databases">
        <title>Genomic Encyclopedia of Type Strains, Phase IV (KMG-IV): sequencing the most valuable type-strain genomes for metagenomic binning, comparative biology and taxonomic classification.</title>
        <authorList>
            <person name="Goeker M."/>
        </authorList>
    </citation>
    <scope>NUCLEOTIDE SEQUENCE [LARGE SCALE GENOMIC DNA]</scope>
    <source>
        <strain evidence="2 3">DSM 22071</strain>
    </source>
</reference>
<dbReference type="GO" id="GO:0044877">
    <property type="term" value="F:protein-containing complex binding"/>
    <property type="evidence" value="ECO:0007669"/>
    <property type="project" value="TreeGrafter"/>
</dbReference>
<gene>
    <name evidence="2" type="ORF">HNR37_000755</name>
</gene>
<dbReference type="CDD" id="cd05271">
    <property type="entry name" value="NDUFA9_like_SDR_a"/>
    <property type="match status" value="1"/>
</dbReference>
<name>A0A7W7Y3J4_9BACT</name>
<keyword evidence="2" id="KW-0560">Oxidoreductase</keyword>
<dbReference type="FunFam" id="3.40.50.720:FF:000702">
    <property type="entry name" value="NADH dehydrogenase (Ubiquinone)"/>
    <property type="match status" value="1"/>
</dbReference>
<dbReference type="Pfam" id="PF13460">
    <property type="entry name" value="NAD_binding_10"/>
    <property type="match status" value="1"/>
</dbReference>
<evidence type="ECO:0000313" key="2">
    <source>
        <dbReference type="EMBL" id="MBB5021446.1"/>
    </source>
</evidence>